<protein>
    <submittedName>
        <fullName evidence="3">Nucleotidyltransferase family protein</fullName>
    </submittedName>
</protein>
<sequence>MFAGKYASLILAAGFSTRMRQGFKPLLPIPFMDGSRSALENLAWIYSAADVSPVLLVGGQVNQAALAAEAQRLGLNYVQNPDARRGMFSTVRIGLQHLIALAPACSGCFVHPVDIPLVQRDTVRLLLAAARHHPGDVLIPEFENRQGHPPVIPAAYFAGICAMAGRDGLRGALMTLPRRPVAVGDSAILLDMDTDDDFTIVCDRAARLYAQDAPGMNQTGRGL</sequence>
<reference evidence="3 4" key="1">
    <citation type="submission" date="2019-05" db="EMBL/GenBank/DDBJ databases">
        <title>Genome sequence of Klebsiella sp strain TOUT106.</title>
        <authorList>
            <person name="Rahi P."/>
            <person name="Chaudhari D."/>
        </authorList>
    </citation>
    <scope>NUCLEOTIDE SEQUENCE [LARGE SCALE GENOMIC DNA]</scope>
    <source>
        <strain evidence="3 4">TOUT106</strain>
    </source>
</reference>
<dbReference type="Pfam" id="PF12804">
    <property type="entry name" value="NTP_transf_3"/>
    <property type="match status" value="1"/>
</dbReference>
<dbReference type="SUPFAM" id="SSF53448">
    <property type="entry name" value="Nucleotide-diphospho-sugar transferases"/>
    <property type="match status" value="1"/>
</dbReference>
<dbReference type="InterPro" id="IPR029044">
    <property type="entry name" value="Nucleotide-diphossugar_trans"/>
</dbReference>
<keyword evidence="3" id="KW-0808">Transferase</keyword>
<comment type="caution">
    <text evidence="3">The sequence shown here is derived from an EMBL/GenBank/DDBJ whole genome shotgun (WGS) entry which is preliminary data.</text>
</comment>
<name>A0A5R9LEB5_9ENTR</name>
<proteinExistence type="predicted"/>
<gene>
    <name evidence="3" type="ORF">FE839_18160</name>
</gene>
<feature type="domain" description="MobA-like NTP transferase" evidence="2">
    <location>
        <begin position="9"/>
        <end position="173"/>
    </location>
</feature>
<dbReference type="AlphaFoldDB" id="A0A5R9LEB5"/>
<organism evidence="3 4">
    <name type="scientific">Klebsiella indica</name>
    <dbReference type="NCBI Taxonomy" id="2582917"/>
    <lineage>
        <taxon>Bacteria</taxon>
        <taxon>Pseudomonadati</taxon>
        <taxon>Pseudomonadota</taxon>
        <taxon>Gammaproteobacteria</taxon>
        <taxon>Enterobacterales</taxon>
        <taxon>Enterobacteriaceae</taxon>
        <taxon>Klebsiella/Raoultella group</taxon>
        <taxon>Klebsiella</taxon>
    </lineage>
</organism>
<dbReference type="Gene3D" id="3.90.550.10">
    <property type="entry name" value="Spore Coat Polysaccharide Biosynthesis Protein SpsA, Chain A"/>
    <property type="match status" value="1"/>
</dbReference>
<accession>A0A5R9LEB5</accession>
<dbReference type="RefSeq" id="WP_138362183.1">
    <property type="nucleotide sequence ID" value="NZ_VCHQ01000026.1"/>
</dbReference>
<keyword evidence="4" id="KW-1185">Reference proteome</keyword>
<evidence type="ECO:0000313" key="3">
    <source>
        <dbReference type="EMBL" id="TLV11517.1"/>
    </source>
</evidence>
<dbReference type="InterPro" id="IPR025877">
    <property type="entry name" value="MobA-like_NTP_Trfase"/>
</dbReference>
<evidence type="ECO:0000256" key="1">
    <source>
        <dbReference type="ARBA" id="ARBA00022842"/>
    </source>
</evidence>
<dbReference type="PANTHER" id="PTHR43777:SF1">
    <property type="entry name" value="MOLYBDENUM COFACTOR CYTIDYLYLTRANSFERASE"/>
    <property type="match status" value="1"/>
</dbReference>
<dbReference type="PANTHER" id="PTHR43777">
    <property type="entry name" value="MOLYBDENUM COFACTOR CYTIDYLYLTRANSFERASE"/>
    <property type="match status" value="1"/>
</dbReference>
<keyword evidence="1" id="KW-0460">Magnesium</keyword>
<dbReference type="Proteomes" id="UP000307430">
    <property type="component" value="Unassembled WGS sequence"/>
</dbReference>
<evidence type="ECO:0000259" key="2">
    <source>
        <dbReference type="Pfam" id="PF12804"/>
    </source>
</evidence>
<dbReference type="GO" id="GO:0016779">
    <property type="term" value="F:nucleotidyltransferase activity"/>
    <property type="evidence" value="ECO:0007669"/>
    <property type="project" value="UniProtKB-ARBA"/>
</dbReference>
<evidence type="ECO:0000313" key="4">
    <source>
        <dbReference type="Proteomes" id="UP000307430"/>
    </source>
</evidence>
<dbReference type="EMBL" id="VCHQ01000026">
    <property type="protein sequence ID" value="TLV11517.1"/>
    <property type="molecule type" value="Genomic_DNA"/>
</dbReference>
<dbReference type="CDD" id="cd04182">
    <property type="entry name" value="GT_2_like_f"/>
    <property type="match status" value="1"/>
</dbReference>